<dbReference type="OrthoDB" id="34758at2157"/>
<name>H2C9N9_9CREN</name>
<dbReference type="HOGENOM" id="CLU_1536656_0_0_2"/>
<dbReference type="EMBL" id="JH597770">
    <property type="protein sequence ID" value="EHP68865.1"/>
    <property type="molecule type" value="Genomic_DNA"/>
</dbReference>
<dbReference type="RefSeq" id="WP_009075735.1">
    <property type="nucleotide sequence ID" value="NZ_JH597770.1"/>
</dbReference>
<dbReference type="Proteomes" id="UP000003980">
    <property type="component" value="Unassembled WGS sequence"/>
</dbReference>
<protein>
    <submittedName>
        <fullName evidence="1">Uncharacterized protein</fullName>
    </submittedName>
</protein>
<reference evidence="1 2" key="1">
    <citation type="submission" date="2012-01" db="EMBL/GenBank/DDBJ databases">
        <title>Improved High-Quality Draft sequence of Metallosphaera yellowstonensis MK1.</title>
        <authorList>
            <consortium name="US DOE Joint Genome Institute"/>
            <person name="Lucas S."/>
            <person name="Han J."/>
            <person name="Cheng J.-F."/>
            <person name="Goodwin L."/>
            <person name="Pitluck S."/>
            <person name="Peters L."/>
            <person name="Teshima H."/>
            <person name="Detter J.C."/>
            <person name="Han C."/>
            <person name="Tapia R."/>
            <person name="Land M."/>
            <person name="Hauser L."/>
            <person name="Kyrpides N."/>
            <person name="Kozubal M."/>
            <person name="Macur R.E."/>
            <person name="Jay Z."/>
            <person name="Inskeep W."/>
            <person name="Woyke T."/>
        </authorList>
    </citation>
    <scope>NUCLEOTIDE SEQUENCE [LARGE SCALE GENOMIC DNA]</scope>
    <source>
        <strain evidence="1 2">MK1</strain>
    </source>
</reference>
<dbReference type="AlphaFoldDB" id="H2C9N9"/>
<organism evidence="1 2">
    <name type="scientific">Metallosphaera yellowstonensis MK1</name>
    <dbReference type="NCBI Taxonomy" id="671065"/>
    <lineage>
        <taxon>Archaea</taxon>
        <taxon>Thermoproteota</taxon>
        <taxon>Thermoprotei</taxon>
        <taxon>Sulfolobales</taxon>
        <taxon>Sulfolobaceae</taxon>
        <taxon>Metallosphaera</taxon>
    </lineage>
</organism>
<dbReference type="eggNOG" id="arCOG08324">
    <property type="taxonomic scope" value="Archaea"/>
</dbReference>
<evidence type="ECO:0000313" key="2">
    <source>
        <dbReference type="Proteomes" id="UP000003980"/>
    </source>
</evidence>
<sequence length="177" mass="19165">MRSTLLVSLGIALLSLALVSINTHVSLNYSLGSKPLTFLVPNTASVEIEIYQNSTNVTVYVQLGHGGASEVVKLPYLSALSPGNWSVEGYREVYITVVKKVVNLTQELKCGNVTTQRVVNQTLEEVSGKVTVPVYVKVDVTKVSLVDHGKEVEVAGISLIGLGAVWWVVERGRREEG</sequence>
<gene>
    <name evidence="1" type="ORF">MetMK1DRAFT_00033120</name>
</gene>
<keyword evidence="2" id="KW-1185">Reference proteome</keyword>
<accession>H2C9N9</accession>
<evidence type="ECO:0000313" key="1">
    <source>
        <dbReference type="EMBL" id="EHP68865.1"/>
    </source>
</evidence>
<proteinExistence type="predicted"/>
<dbReference type="STRING" id="671065.MetMK1DRAFT_00033120"/>